<dbReference type="NCBIfam" id="TIGR00229">
    <property type="entry name" value="sensory_box"/>
    <property type="match status" value="1"/>
</dbReference>
<evidence type="ECO:0000256" key="2">
    <source>
        <dbReference type="ARBA" id="ARBA00012438"/>
    </source>
</evidence>
<keyword evidence="7" id="KW-0812">Transmembrane</keyword>
<comment type="catalytic activity">
    <reaction evidence="1">
        <text>ATP + protein L-histidine = ADP + protein N-phospho-L-histidine.</text>
        <dbReference type="EC" id="2.7.13.3"/>
    </reaction>
</comment>
<dbReference type="SMART" id="SM00448">
    <property type="entry name" value="REC"/>
    <property type="match status" value="1"/>
</dbReference>
<dbReference type="EC" id="2.7.13.3" evidence="2"/>
<keyword evidence="7" id="KW-1133">Transmembrane helix</keyword>
<dbReference type="OrthoDB" id="9800897at2"/>
<dbReference type="InterPro" id="IPR035965">
    <property type="entry name" value="PAS-like_dom_sf"/>
</dbReference>
<keyword evidence="12" id="KW-1185">Reference proteome</keyword>
<dbReference type="PROSITE" id="PS50112">
    <property type="entry name" value="PAS"/>
    <property type="match status" value="1"/>
</dbReference>
<dbReference type="InterPro" id="IPR005467">
    <property type="entry name" value="His_kinase_dom"/>
</dbReference>
<dbReference type="InterPro" id="IPR000014">
    <property type="entry name" value="PAS"/>
</dbReference>
<evidence type="ECO:0000256" key="5">
    <source>
        <dbReference type="PROSITE-ProRule" id="PRU00169"/>
    </source>
</evidence>
<protein>
    <recommendedName>
        <fullName evidence="2">histidine kinase</fullName>
        <ecNumber evidence="2">2.7.13.3</ecNumber>
    </recommendedName>
</protein>
<dbReference type="CDD" id="cd00130">
    <property type="entry name" value="PAS"/>
    <property type="match status" value="1"/>
</dbReference>
<dbReference type="InterPro" id="IPR036097">
    <property type="entry name" value="HisK_dim/P_sf"/>
</dbReference>
<dbReference type="SMART" id="SM00091">
    <property type="entry name" value="PAS"/>
    <property type="match status" value="1"/>
</dbReference>
<dbReference type="InterPro" id="IPR003594">
    <property type="entry name" value="HATPase_dom"/>
</dbReference>
<evidence type="ECO:0000313" key="11">
    <source>
        <dbReference type="EMBL" id="TYT75216.1"/>
    </source>
</evidence>
<dbReference type="SMART" id="SM00388">
    <property type="entry name" value="HisKA"/>
    <property type="match status" value="1"/>
</dbReference>
<dbReference type="Gene3D" id="3.30.450.20">
    <property type="entry name" value="PAS domain"/>
    <property type="match status" value="1"/>
</dbReference>
<reference evidence="11 12" key="1">
    <citation type="submission" date="2019-06" db="EMBL/GenBank/DDBJ databases">
        <title>Desulfobotulus mexicanus sp. nov., a novel sulfate-reducing bacterium isolated from the sediment of an alkaline crater lake in Mexico.</title>
        <authorList>
            <person name="Hirschler-Rea A."/>
        </authorList>
    </citation>
    <scope>NUCLEOTIDE SEQUENCE [LARGE SCALE GENOMIC DNA]</scope>
    <source>
        <strain evidence="11 12">PAR22N</strain>
    </source>
</reference>
<dbReference type="GO" id="GO:0000155">
    <property type="term" value="F:phosphorelay sensor kinase activity"/>
    <property type="evidence" value="ECO:0007669"/>
    <property type="project" value="InterPro"/>
</dbReference>
<dbReference type="InterPro" id="IPR001789">
    <property type="entry name" value="Sig_transdc_resp-reg_receiver"/>
</dbReference>
<dbReference type="SUPFAM" id="SSF55874">
    <property type="entry name" value="ATPase domain of HSP90 chaperone/DNA topoisomerase II/histidine kinase"/>
    <property type="match status" value="1"/>
</dbReference>
<accession>A0A5Q4VE59</accession>
<dbReference type="SMART" id="SM00387">
    <property type="entry name" value="HATPase_c"/>
    <property type="match status" value="1"/>
</dbReference>
<dbReference type="Gene3D" id="1.10.287.130">
    <property type="match status" value="1"/>
</dbReference>
<proteinExistence type="predicted"/>
<dbReference type="InterPro" id="IPR011006">
    <property type="entry name" value="CheY-like_superfamily"/>
</dbReference>
<evidence type="ECO:0000259" key="9">
    <source>
        <dbReference type="PROSITE" id="PS50110"/>
    </source>
</evidence>
<dbReference type="EMBL" id="VDMB01000005">
    <property type="protein sequence ID" value="TYT75216.1"/>
    <property type="molecule type" value="Genomic_DNA"/>
</dbReference>
<evidence type="ECO:0000256" key="7">
    <source>
        <dbReference type="SAM" id="Phobius"/>
    </source>
</evidence>
<evidence type="ECO:0000256" key="1">
    <source>
        <dbReference type="ARBA" id="ARBA00000085"/>
    </source>
</evidence>
<dbReference type="Proteomes" id="UP000321899">
    <property type="component" value="Unassembled WGS sequence"/>
</dbReference>
<evidence type="ECO:0000313" key="12">
    <source>
        <dbReference type="Proteomes" id="UP000321899"/>
    </source>
</evidence>
<feature type="domain" description="Response regulatory" evidence="9">
    <location>
        <begin position="635"/>
        <end position="754"/>
    </location>
</feature>
<dbReference type="Gene3D" id="3.30.565.10">
    <property type="entry name" value="Histidine kinase-like ATPase, C-terminal domain"/>
    <property type="match status" value="1"/>
</dbReference>
<dbReference type="RefSeq" id="WP_139447230.1">
    <property type="nucleotide sequence ID" value="NZ_VDMB01000005.1"/>
</dbReference>
<feature type="modified residue" description="4-aspartylphosphate" evidence="5">
    <location>
        <position position="684"/>
    </location>
</feature>
<feature type="domain" description="Histidine kinase" evidence="8">
    <location>
        <begin position="398"/>
        <end position="610"/>
    </location>
</feature>
<feature type="transmembrane region" description="Helical" evidence="7">
    <location>
        <begin position="62"/>
        <end position="84"/>
    </location>
</feature>
<dbReference type="Pfam" id="PF00512">
    <property type="entry name" value="HisKA"/>
    <property type="match status" value="1"/>
</dbReference>
<dbReference type="InterPro" id="IPR003661">
    <property type="entry name" value="HisK_dim/P_dom"/>
</dbReference>
<feature type="transmembrane region" description="Helical" evidence="7">
    <location>
        <begin position="144"/>
        <end position="164"/>
    </location>
</feature>
<dbReference type="CDD" id="cd00082">
    <property type="entry name" value="HisKA"/>
    <property type="match status" value="1"/>
</dbReference>
<dbReference type="PROSITE" id="PS50110">
    <property type="entry name" value="RESPONSE_REGULATORY"/>
    <property type="match status" value="1"/>
</dbReference>
<dbReference type="PANTHER" id="PTHR45339:SF1">
    <property type="entry name" value="HYBRID SIGNAL TRANSDUCTION HISTIDINE KINASE J"/>
    <property type="match status" value="1"/>
</dbReference>
<keyword evidence="6" id="KW-0175">Coiled coil</keyword>
<dbReference type="Pfam" id="PF02518">
    <property type="entry name" value="HATPase_c"/>
    <property type="match status" value="1"/>
</dbReference>
<evidence type="ECO:0000259" key="10">
    <source>
        <dbReference type="PROSITE" id="PS50112"/>
    </source>
</evidence>
<evidence type="ECO:0000256" key="6">
    <source>
        <dbReference type="SAM" id="Coils"/>
    </source>
</evidence>
<dbReference type="PROSITE" id="PS50109">
    <property type="entry name" value="HIS_KIN"/>
    <property type="match status" value="1"/>
</dbReference>
<sequence>MIPSLTSKNVSQQDKCLEARAFLSFFNEKVLPARRMGIAFGIFFYGIFGLLDVALLEKKELFIILSIRYLLILPLAFLVLGCSFRVKWVQRHFEPIVAFLIFLCSLSMILMVTLAHDAHGLSHYMFGVLLVIFVGYSLFRLFFFWAGITGALIIIAFLLSTPWLPMEKTLVIAYALQLFCGYVGSMIGAYVMETASYRDYLSNMEMEAQRKKVDGLNADLELRVEERTRIYNEKAREAERLLEQQQLIERTLRMTEKQHRDLLEIVEDACFELDLEGRIQYFNTALCRITGRHPSEIRANRFFCWLNVDDATLLRKQMESKAHVGGTAILSLDLQKPDEDIVSVRLSLSPREDGQSRISGFRCVARDTSREVRLKTELNTARQNQNLSDSHHLKFLRHMTHSLRTPMNAILGGLHLLTEKTEASVTLGEASGRMQGVLEDIQDYIQLAEGQWVSQEDIFSPKEAGSEICASYSVWAENRGLEFHFETRNLPDFLQGDVRFFKRILNKFLDNALRFTEKGSIDVFLGCRNIADMLWLVMEVADTGCGMDEVKIAHAFEAPHSMKGGEENQSTMGLGLAFIHLMTEQLEGNLRIRSLPEKGTRIICEIPVREVRPVEEKNKGQRQFQAEQNKRKQPLILLVEDNIINQKITMKLLEINEYTPDLAENGIEALEKLKKQSYDLILMDVQMPEMDGLTATRKIREGLCGKEAALTPIVAFTAHASPQDRQACLDAGMDDVLTKPARPEALQAMVEKWIRQKEL</sequence>
<feature type="coiled-coil region" evidence="6">
    <location>
        <begin position="231"/>
        <end position="258"/>
    </location>
</feature>
<keyword evidence="4" id="KW-0902">Two-component regulatory system</keyword>
<name>A0A5Q4VE59_9BACT</name>
<dbReference type="InterPro" id="IPR036890">
    <property type="entry name" value="HATPase_C_sf"/>
</dbReference>
<keyword evidence="7" id="KW-0472">Membrane</keyword>
<comment type="caution">
    <text evidence="11">The sequence shown here is derived from an EMBL/GenBank/DDBJ whole genome shotgun (WGS) entry which is preliminary data.</text>
</comment>
<feature type="domain" description="PAS" evidence="10">
    <location>
        <begin position="255"/>
        <end position="297"/>
    </location>
</feature>
<dbReference type="SUPFAM" id="SSF55785">
    <property type="entry name" value="PYP-like sensor domain (PAS domain)"/>
    <property type="match status" value="1"/>
</dbReference>
<dbReference type="SUPFAM" id="SSF47384">
    <property type="entry name" value="Homodimeric domain of signal transducing histidine kinase"/>
    <property type="match status" value="1"/>
</dbReference>
<dbReference type="SUPFAM" id="SSF52172">
    <property type="entry name" value="CheY-like"/>
    <property type="match status" value="1"/>
</dbReference>
<organism evidence="11 12">
    <name type="scientific">Desulfobotulus mexicanus</name>
    <dbReference type="NCBI Taxonomy" id="2586642"/>
    <lineage>
        <taxon>Bacteria</taxon>
        <taxon>Pseudomonadati</taxon>
        <taxon>Thermodesulfobacteriota</taxon>
        <taxon>Desulfobacteria</taxon>
        <taxon>Desulfobacterales</taxon>
        <taxon>Desulfobacteraceae</taxon>
        <taxon>Desulfobotulus</taxon>
    </lineage>
</organism>
<feature type="transmembrane region" description="Helical" evidence="7">
    <location>
        <begin position="36"/>
        <end position="56"/>
    </location>
</feature>
<evidence type="ECO:0000259" key="8">
    <source>
        <dbReference type="PROSITE" id="PS50109"/>
    </source>
</evidence>
<dbReference type="AlphaFoldDB" id="A0A5Q4VE59"/>
<gene>
    <name evidence="11" type="ORF">FIM25_05780</name>
</gene>
<evidence type="ECO:0000256" key="4">
    <source>
        <dbReference type="ARBA" id="ARBA00023012"/>
    </source>
</evidence>
<dbReference type="CDD" id="cd17546">
    <property type="entry name" value="REC_hyHK_CKI1_RcsC-like"/>
    <property type="match status" value="1"/>
</dbReference>
<feature type="transmembrane region" description="Helical" evidence="7">
    <location>
        <begin position="96"/>
        <end position="115"/>
    </location>
</feature>
<dbReference type="Pfam" id="PF00072">
    <property type="entry name" value="Response_reg"/>
    <property type="match status" value="1"/>
</dbReference>
<keyword evidence="3 5" id="KW-0597">Phosphoprotein</keyword>
<evidence type="ECO:0000256" key="3">
    <source>
        <dbReference type="ARBA" id="ARBA00022553"/>
    </source>
</evidence>
<dbReference type="Gene3D" id="3.40.50.2300">
    <property type="match status" value="1"/>
</dbReference>
<dbReference type="Pfam" id="PF13426">
    <property type="entry name" value="PAS_9"/>
    <property type="match status" value="1"/>
</dbReference>
<feature type="transmembrane region" description="Helical" evidence="7">
    <location>
        <begin position="170"/>
        <end position="192"/>
    </location>
</feature>
<dbReference type="PANTHER" id="PTHR45339">
    <property type="entry name" value="HYBRID SIGNAL TRANSDUCTION HISTIDINE KINASE J"/>
    <property type="match status" value="1"/>
</dbReference>